<dbReference type="Proteomes" id="UP001327093">
    <property type="component" value="Unassembled WGS sequence"/>
</dbReference>
<dbReference type="Gene3D" id="3.60.110.10">
    <property type="entry name" value="Carbon-nitrogen hydrolase"/>
    <property type="match status" value="1"/>
</dbReference>
<dbReference type="PANTHER" id="PTHR43674">
    <property type="entry name" value="NITRILASE C965.09-RELATED"/>
    <property type="match status" value="1"/>
</dbReference>
<evidence type="ECO:0000313" key="5">
    <source>
        <dbReference type="Proteomes" id="UP001327093"/>
    </source>
</evidence>
<dbReference type="Pfam" id="PF00795">
    <property type="entry name" value="CN_hydrolase"/>
    <property type="match status" value="1"/>
</dbReference>
<proteinExistence type="predicted"/>
<dbReference type="CDD" id="cd07197">
    <property type="entry name" value="nitrilase"/>
    <property type="match status" value="1"/>
</dbReference>
<evidence type="ECO:0000256" key="1">
    <source>
        <dbReference type="ARBA" id="ARBA00022801"/>
    </source>
</evidence>
<dbReference type="InterPro" id="IPR050345">
    <property type="entry name" value="Aliph_Amidase/BUP"/>
</dbReference>
<evidence type="ECO:0000313" key="4">
    <source>
        <dbReference type="EMBL" id="MEB3371372.1"/>
    </source>
</evidence>
<dbReference type="EMBL" id="JAWLNX010000027">
    <property type="protein sequence ID" value="MEB3371372.1"/>
    <property type="molecule type" value="Genomic_DNA"/>
</dbReference>
<comment type="caution">
    <text evidence="4">The sequence shown here is derived from an EMBL/GenBank/DDBJ whole genome shotgun (WGS) entry which is preliminary data.</text>
</comment>
<protein>
    <submittedName>
        <fullName evidence="4">Carbon-nitrogen hydrolase family protein</fullName>
    </submittedName>
</protein>
<dbReference type="RefSeq" id="WP_324268807.1">
    <property type="nucleotide sequence ID" value="NZ_JAWLNX010000027.1"/>
</dbReference>
<evidence type="ECO:0000256" key="2">
    <source>
        <dbReference type="SAM" id="MobiDB-lite"/>
    </source>
</evidence>
<evidence type="ECO:0000259" key="3">
    <source>
        <dbReference type="PROSITE" id="PS50263"/>
    </source>
</evidence>
<dbReference type="SUPFAM" id="SSF56317">
    <property type="entry name" value="Carbon-nitrogen hydrolase"/>
    <property type="match status" value="1"/>
</dbReference>
<sequence length="846" mass="92117">MTQNPQNTFAAPAGTRRLKIAVVQPALRLAEQDWNLRRVESLVRDAVREHHPDVVVLPEAYNTPNVYHPVLRQTPVPIDGAPYQLLKKMAREHGCWVGGGYVSLRGTRPRGSYVIAEPDGTTYIHDKDEPSMWEYCYYTPGEDDGVFSTPFGSIGVAMGFETARTRTAQRMCDGGVQLILGGDCWPGPPGWPVLRRLWEREQEYYMLWAADTPSALARAVGAPAAVAFHVGPIDCKMPGLPGVPYPTIMTGESQIVSSDGHVLARMTYADGEGSVAATVDVGPPKPVNDIASSFWLRPNTFAIHAFWHYLKLHGRARFQYDLLMRRFPWQVREHSDLPGYNPGDSKTEPNAFGGPGPFDWRTAPKPARPLAHSLFHRSWANEGPCAPIRSTTPKEGITMTAINETKPAAAASVSETIKHNGSIYYPTERDVRRFAHIGKLVDRAVGTGSGPYYDSVVIVGAGFTASVMAARLARSEQFHGKVVLAGPRAEESRRLKDGATLRGHGTDYLCYALGVPQYAFVDALYGDITDGRGVGTRLLSAMTRKGPSGAFEFGRNLPVMGGHRGAPRPLFYGVRNSRAQAAIYELMDRSGVIEVPEAVKSRDEAFALAPGKRPLIVNAGHNSRLLRGEAPQVDWATVAVQAPLVVRPGGFRHIDTNAALFAGVRRGKKIDVGLFNPYGDPLSPRSTFYGIIVVEVSPGDDKHRELDIITDELYGIADALGMDVDDPDETLYSGFIPGSPWNAPQSAPGTLELQMIAHQGVSATYSDGMASGAAAAVAAAEAVMRGVNPDSAARRAVRKITRERRVWNIERNKLAMPVDLLLRTAAKPAAYYPHTTRGRTTWASAG</sequence>
<feature type="region of interest" description="Disordered" evidence="2">
    <location>
        <begin position="338"/>
        <end position="359"/>
    </location>
</feature>
<keyword evidence="1 4" id="KW-0378">Hydrolase</keyword>
<reference evidence="4 5" key="1">
    <citation type="submission" date="2023-10" db="EMBL/GenBank/DDBJ databases">
        <title>Saccharopolyspora sp. nov., isolated from mangrove soil.</title>
        <authorList>
            <person name="Lu Y."/>
            <person name="Liu W."/>
        </authorList>
    </citation>
    <scope>NUCLEOTIDE SEQUENCE [LARGE SCALE GENOMIC DNA]</scope>
    <source>
        <strain evidence="4 5">S2-29</strain>
    </source>
</reference>
<keyword evidence="5" id="KW-1185">Reference proteome</keyword>
<gene>
    <name evidence="4" type="ORF">R4I43_28595</name>
</gene>
<organism evidence="4 5">
    <name type="scientific">Saccharopolyspora mangrovi</name>
    <dbReference type="NCBI Taxonomy" id="3082379"/>
    <lineage>
        <taxon>Bacteria</taxon>
        <taxon>Bacillati</taxon>
        <taxon>Actinomycetota</taxon>
        <taxon>Actinomycetes</taxon>
        <taxon>Pseudonocardiales</taxon>
        <taxon>Pseudonocardiaceae</taxon>
        <taxon>Saccharopolyspora</taxon>
    </lineage>
</organism>
<dbReference type="PANTHER" id="PTHR43674:SF2">
    <property type="entry name" value="BETA-UREIDOPROPIONASE"/>
    <property type="match status" value="1"/>
</dbReference>
<dbReference type="InterPro" id="IPR003010">
    <property type="entry name" value="C-N_Hydrolase"/>
</dbReference>
<dbReference type="InterPro" id="IPR036526">
    <property type="entry name" value="C-N_Hydrolase_sf"/>
</dbReference>
<accession>A0ABU6AIS7</accession>
<dbReference type="GO" id="GO:0016787">
    <property type="term" value="F:hydrolase activity"/>
    <property type="evidence" value="ECO:0007669"/>
    <property type="project" value="UniProtKB-KW"/>
</dbReference>
<dbReference type="PROSITE" id="PS50263">
    <property type="entry name" value="CN_HYDROLASE"/>
    <property type="match status" value="1"/>
</dbReference>
<name>A0ABU6AIS7_9PSEU</name>
<feature type="domain" description="CN hydrolase" evidence="3">
    <location>
        <begin position="18"/>
        <end position="281"/>
    </location>
</feature>